<feature type="chain" id="PRO_5034008607" evidence="1">
    <location>
        <begin position="21"/>
        <end position="53"/>
    </location>
</feature>
<reference evidence="2" key="2">
    <citation type="submission" date="2025-09" db="UniProtKB">
        <authorList>
            <consortium name="Ensembl"/>
        </authorList>
    </citation>
    <scope>IDENTIFICATION</scope>
</reference>
<dbReference type="AlphaFoldDB" id="A0A8D2KXR2"/>
<dbReference type="Gene3D" id="2.60.40.420">
    <property type="entry name" value="Cupredoxins - blue copper proteins"/>
    <property type="match status" value="1"/>
</dbReference>
<evidence type="ECO:0000313" key="3">
    <source>
        <dbReference type="Proteomes" id="UP000694545"/>
    </source>
</evidence>
<feature type="signal peptide" evidence="1">
    <location>
        <begin position="1"/>
        <end position="20"/>
    </location>
</feature>
<accession>A0A8D2KXR2</accession>
<sequence length="53" mass="5822">MPAPCLLAGVILWRLLSAQAATRTYFIGIREENWDYAPTGKNLITGQDLAEDG</sequence>
<organism evidence="2 3">
    <name type="scientific">Varanus komodoensis</name>
    <name type="common">Komodo dragon</name>
    <dbReference type="NCBI Taxonomy" id="61221"/>
    <lineage>
        <taxon>Eukaryota</taxon>
        <taxon>Metazoa</taxon>
        <taxon>Chordata</taxon>
        <taxon>Craniata</taxon>
        <taxon>Vertebrata</taxon>
        <taxon>Euteleostomi</taxon>
        <taxon>Lepidosauria</taxon>
        <taxon>Squamata</taxon>
        <taxon>Bifurcata</taxon>
        <taxon>Unidentata</taxon>
        <taxon>Episquamata</taxon>
        <taxon>Toxicofera</taxon>
        <taxon>Anguimorpha</taxon>
        <taxon>Paleoanguimorpha</taxon>
        <taxon>Varanoidea</taxon>
        <taxon>Varanidae</taxon>
        <taxon>Varanus</taxon>
    </lineage>
</organism>
<name>A0A8D2KXR2_VARKO</name>
<keyword evidence="1" id="KW-0732">Signal</keyword>
<reference evidence="2" key="1">
    <citation type="submission" date="2025-08" db="UniProtKB">
        <authorList>
            <consortium name="Ensembl"/>
        </authorList>
    </citation>
    <scope>IDENTIFICATION</scope>
</reference>
<dbReference type="InterPro" id="IPR008972">
    <property type="entry name" value="Cupredoxin"/>
</dbReference>
<evidence type="ECO:0000256" key="1">
    <source>
        <dbReference type="SAM" id="SignalP"/>
    </source>
</evidence>
<proteinExistence type="predicted"/>
<protein>
    <submittedName>
        <fullName evidence="2">Uncharacterized protein</fullName>
    </submittedName>
</protein>
<evidence type="ECO:0000313" key="2">
    <source>
        <dbReference type="Ensembl" id="ENSVKKP00000013830.1"/>
    </source>
</evidence>
<dbReference type="Ensembl" id="ENSVKKT00000014162.1">
    <property type="protein sequence ID" value="ENSVKKP00000013830.1"/>
    <property type="gene ID" value="ENSVKKG00000009526.1"/>
</dbReference>
<keyword evidence="3" id="KW-1185">Reference proteome</keyword>
<dbReference type="Proteomes" id="UP000694545">
    <property type="component" value="Unplaced"/>
</dbReference>